<gene>
    <name evidence="2" type="ORF">MAG551_02751</name>
</gene>
<dbReference type="InterPro" id="IPR023614">
    <property type="entry name" value="Porin_dom_sf"/>
</dbReference>
<organism evidence="2 3">
    <name type="scientific">Candidatus Scalindua arabica</name>
    <dbReference type="NCBI Taxonomy" id="1127984"/>
    <lineage>
        <taxon>Bacteria</taxon>
        <taxon>Pseudomonadati</taxon>
        <taxon>Planctomycetota</taxon>
        <taxon>Candidatus Brocadiia</taxon>
        <taxon>Candidatus Brocadiales</taxon>
        <taxon>Candidatus Scalinduaceae</taxon>
        <taxon>Candidatus Scalindua</taxon>
    </lineage>
</organism>
<dbReference type="Proteomes" id="UP000722750">
    <property type="component" value="Unassembled WGS sequence"/>
</dbReference>
<feature type="signal peptide" evidence="1">
    <location>
        <begin position="1"/>
        <end position="25"/>
    </location>
</feature>
<evidence type="ECO:0000256" key="1">
    <source>
        <dbReference type="SAM" id="SignalP"/>
    </source>
</evidence>
<comment type="caution">
    <text evidence="2">The sequence shown here is derived from an EMBL/GenBank/DDBJ whole genome shotgun (WGS) entry which is preliminary data.</text>
</comment>
<accession>A0A941W6Z8</accession>
<evidence type="ECO:0000313" key="2">
    <source>
        <dbReference type="EMBL" id="MBS1259676.1"/>
    </source>
</evidence>
<dbReference type="AlphaFoldDB" id="A0A941W6Z8"/>
<name>A0A941W6Z8_9BACT</name>
<keyword evidence="1" id="KW-0732">Signal</keyword>
<evidence type="ECO:0008006" key="4">
    <source>
        <dbReference type="Google" id="ProtNLM"/>
    </source>
</evidence>
<protein>
    <recommendedName>
        <fullName evidence="4">Phosphate-selective porin O and P</fullName>
    </recommendedName>
</protein>
<dbReference type="Pfam" id="PF07396">
    <property type="entry name" value="Porin_O_P"/>
    <property type="match status" value="1"/>
</dbReference>
<dbReference type="SUPFAM" id="SSF56935">
    <property type="entry name" value="Porins"/>
    <property type="match status" value="1"/>
</dbReference>
<evidence type="ECO:0000313" key="3">
    <source>
        <dbReference type="Proteomes" id="UP000722750"/>
    </source>
</evidence>
<sequence length="373" mass="42606">MINLHNTLLGLVLIFFLLTNSSIFAQGDGNGSGKVDDEFFFDVDAVEFEEPKLLRPEFHGNLSVGAPFSEGMDESEKESSRVSDQTEVTLWSGVQIFKNLLFVTELEIEDGFEEFVVEKFALDWNIFNDRCVFRIGKFYYPFGIERLVENPVNNKLIDRPSPSVKIIPGTYSDEGVELYGDVPFLYKTKLKYEFAVTNGLSSYKRKGEQHLDDNNDNLSLGGRLGFELLPGLEIGGSYSTGKYDDDEKFRMDFVGTDASFRRGGFEMRGEYIRSNVERPTVAGGSFDRDGYYIQTSYKYSPENNYMKYVEFVGRFDSVDPDDLVTDEGDADRIAFGINYSLNHHFILKLEYEIENEAKDDKKSKGFIQMNISW</sequence>
<reference evidence="2" key="1">
    <citation type="journal article" date="2021" name="ISME J.">
        <title>Fine-scale metabolic discontinuity in a stratified prokaryote microbiome of a Red Sea deep halocline.</title>
        <authorList>
            <person name="Michoud G."/>
            <person name="Ngugi D.K."/>
            <person name="Barozzi A."/>
            <person name="Merlino G."/>
            <person name="Calleja M.L."/>
            <person name="Delgado-Huertas A."/>
            <person name="Moran X.A.G."/>
            <person name="Daffonchio D."/>
        </authorList>
    </citation>
    <scope>NUCLEOTIDE SEQUENCE</scope>
    <source>
        <strain evidence="2">SuakinDeep_MAG55_1</strain>
    </source>
</reference>
<feature type="chain" id="PRO_5036898564" description="Phosphate-selective porin O and P" evidence="1">
    <location>
        <begin position="26"/>
        <end position="373"/>
    </location>
</feature>
<dbReference type="Gene3D" id="2.40.160.10">
    <property type="entry name" value="Porin"/>
    <property type="match status" value="1"/>
</dbReference>
<dbReference type="EMBL" id="JAANXD010000101">
    <property type="protein sequence ID" value="MBS1259676.1"/>
    <property type="molecule type" value="Genomic_DNA"/>
</dbReference>
<proteinExistence type="predicted"/>
<dbReference type="InterPro" id="IPR010870">
    <property type="entry name" value="Porin_O/P"/>
</dbReference>